<proteinExistence type="predicted"/>
<evidence type="ECO:0000313" key="3">
    <source>
        <dbReference type="Proteomes" id="UP000220133"/>
    </source>
</evidence>
<accession>A0A291QU77</accession>
<evidence type="ECO:0008006" key="4">
    <source>
        <dbReference type="Google" id="ProtNLM"/>
    </source>
</evidence>
<evidence type="ECO:0000313" key="2">
    <source>
        <dbReference type="EMBL" id="ATL47485.1"/>
    </source>
</evidence>
<evidence type="ECO:0000256" key="1">
    <source>
        <dbReference type="SAM" id="SignalP"/>
    </source>
</evidence>
<dbReference type="KEGG" id="cbae:COR50_10025"/>
<keyword evidence="3" id="KW-1185">Reference proteome</keyword>
<sequence>MKSILHKTKSLSLSFLLMGGLLFTAFQARANDNDLPSDNDKDKIAKKADERLYAPKTKLSMDAGFTYSGMLNSEFKLSSYKPSVHFLNTSSAPAASKSTNAIFVLPNKVQLHNQLDMQRYHKVQVVLPLSLKRK</sequence>
<dbReference type="AlphaFoldDB" id="A0A291QU77"/>
<organism evidence="2 3">
    <name type="scientific">Chitinophaga caeni</name>
    <dbReference type="NCBI Taxonomy" id="2029983"/>
    <lineage>
        <taxon>Bacteria</taxon>
        <taxon>Pseudomonadati</taxon>
        <taxon>Bacteroidota</taxon>
        <taxon>Chitinophagia</taxon>
        <taxon>Chitinophagales</taxon>
        <taxon>Chitinophagaceae</taxon>
        <taxon>Chitinophaga</taxon>
    </lineage>
</organism>
<reference evidence="2 3" key="1">
    <citation type="submission" date="2017-10" db="EMBL/GenBank/DDBJ databases">
        <title>Paenichitinophaga pekingensis gen. nov., sp. nov., isolated from activated sludge.</title>
        <authorList>
            <person name="Jin D."/>
            <person name="Kong X."/>
            <person name="Deng Y."/>
            <person name="Bai Z."/>
        </authorList>
    </citation>
    <scope>NUCLEOTIDE SEQUENCE [LARGE SCALE GENOMIC DNA]</scope>
    <source>
        <strain evidence="2 3">13</strain>
    </source>
</reference>
<gene>
    <name evidence="2" type="ORF">COR50_10025</name>
</gene>
<dbReference type="EMBL" id="CP023777">
    <property type="protein sequence ID" value="ATL47485.1"/>
    <property type="molecule type" value="Genomic_DNA"/>
</dbReference>
<protein>
    <recommendedName>
        <fullName evidence="4">Outer membrane protein beta-barrel domain-containing protein</fullName>
    </recommendedName>
</protein>
<name>A0A291QU77_9BACT</name>
<dbReference type="Proteomes" id="UP000220133">
    <property type="component" value="Chromosome"/>
</dbReference>
<dbReference type="OrthoDB" id="680659at2"/>
<feature type="chain" id="PRO_5011996428" description="Outer membrane protein beta-barrel domain-containing protein" evidence="1">
    <location>
        <begin position="31"/>
        <end position="134"/>
    </location>
</feature>
<dbReference type="RefSeq" id="WP_098193862.1">
    <property type="nucleotide sequence ID" value="NZ_CP023777.1"/>
</dbReference>
<feature type="signal peptide" evidence="1">
    <location>
        <begin position="1"/>
        <end position="30"/>
    </location>
</feature>
<keyword evidence="1" id="KW-0732">Signal</keyword>